<proteinExistence type="predicted"/>
<organism evidence="1 2">
    <name type="scientific">Botryotinia fuckeliana (strain T4)</name>
    <name type="common">Noble rot fungus</name>
    <name type="synonym">Botrytis cinerea</name>
    <dbReference type="NCBI Taxonomy" id="999810"/>
    <lineage>
        <taxon>Eukaryota</taxon>
        <taxon>Fungi</taxon>
        <taxon>Dikarya</taxon>
        <taxon>Ascomycota</taxon>
        <taxon>Pezizomycotina</taxon>
        <taxon>Leotiomycetes</taxon>
        <taxon>Helotiales</taxon>
        <taxon>Sclerotiniaceae</taxon>
        <taxon>Botrytis</taxon>
    </lineage>
</organism>
<name>G2YXC1_BOTF4</name>
<protein>
    <submittedName>
        <fullName evidence="1">Uncharacterized protein</fullName>
    </submittedName>
</protein>
<dbReference type="EMBL" id="FQ790359">
    <property type="protein sequence ID" value="CCD56359.1"/>
    <property type="molecule type" value="Genomic_DNA"/>
</dbReference>
<dbReference type="HOGENOM" id="CLU_3142941_0_0_1"/>
<dbReference type="AlphaFoldDB" id="G2YXC1"/>
<dbReference type="Proteomes" id="UP000008177">
    <property type="component" value="Unplaced contigs"/>
</dbReference>
<reference evidence="2" key="1">
    <citation type="journal article" date="2011" name="PLoS Genet.">
        <title>Genomic analysis of the necrotrophic fungal pathogens Sclerotinia sclerotiorum and Botrytis cinerea.</title>
        <authorList>
            <person name="Amselem J."/>
            <person name="Cuomo C.A."/>
            <person name="van Kan J.A."/>
            <person name="Viaud M."/>
            <person name="Benito E.P."/>
            <person name="Couloux A."/>
            <person name="Coutinho P.M."/>
            <person name="de Vries R.P."/>
            <person name="Dyer P.S."/>
            <person name="Fillinger S."/>
            <person name="Fournier E."/>
            <person name="Gout L."/>
            <person name="Hahn M."/>
            <person name="Kohn L."/>
            <person name="Lapalu N."/>
            <person name="Plummer K.M."/>
            <person name="Pradier J.M."/>
            <person name="Quevillon E."/>
            <person name="Sharon A."/>
            <person name="Simon A."/>
            <person name="ten Have A."/>
            <person name="Tudzynski B."/>
            <person name="Tudzynski P."/>
            <person name="Wincker P."/>
            <person name="Andrew M."/>
            <person name="Anthouard V."/>
            <person name="Beever R.E."/>
            <person name="Beffa R."/>
            <person name="Benoit I."/>
            <person name="Bouzid O."/>
            <person name="Brault B."/>
            <person name="Chen Z."/>
            <person name="Choquer M."/>
            <person name="Collemare J."/>
            <person name="Cotton P."/>
            <person name="Danchin E.G."/>
            <person name="Da Silva C."/>
            <person name="Gautier A."/>
            <person name="Giraud C."/>
            <person name="Giraud T."/>
            <person name="Gonzalez C."/>
            <person name="Grossetete S."/>
            <person name="Guldener U."/>
            <person name="Henrissat B."/>
            <person name="Howlett B.J."/>
            <person name="Kodira C."/>
            <person name="Kretschmer M."/>
            <person name="Lappartient A."/>
            <person name="Leroch M."/>
            <person name="Levis C."/>
            <person name="Mauceli E."/>
            <person name="Neuveglise C."/>
            <person name="Oeser B."/>
            <person name="Pearson M."/>
            <person name="Poulain J."/>
            <person name="Poussereau N."/>
            <person name="Quesneville H."/>
            <person name="Rascle C."/>
            <person name="Schumacher J."/>
            <person name="Segurens B."/>
            <person name="Sexton A."/>
            <person name="Silva E."/>
            <person name="Sirven C."/>
            <person name="Soanes D.M."/>
            <person name="Talbot N.J."/>
            <person name="Templeton M."/>
            <person name="Yandava C."/>
            <person name="Yarden O."/>
            <person name="Zeng Q."/>
            <person name="Rollins J.A."/>
            <person name="Lebrun M.H."/>
            <person name="Dickman M."/>
        </authorList>
    </citation>
    <scope>NUCLEOTIDE SEQUENCE [LARGE SCALE GENOMIC DNA]</scope>
    <source>
        <strain evidence="2">T4</strain>
    </source>
</reference>
<gene>
    <name evidence="1" type="ORF">BofuT4_uP149690.1</name>
</gene>
<dbReference type="InParanoid" id="G2YXC1"/>
<sequence length="49" mass="5678">MHSLQHIRDSQNSATLSFNSQVSINISYYCGITGRTRWIDNFICWENLG</sequence>
<evidence type="ECO:0000313" key="1">
    <source>
        <dbReference type="EMBL" id="CCD56359.1"/>
    </source>
</evidence>
<evidence type="ECO:0000313" key="2">
    <source>
        <dbReference type="Proteomes" id="UP000008177"/>
    </source>
</evidence>
<accession>G2YXC1</accession>